<organism evidence="1 2">
    <name type="scientific">Hymenochirus boettgeri</name>
    <name type="common">Congo dwarf clawed frog</name>
    <dbReference type="NCBI Taxonomy" id="247094"/>
    <lineage>
        <taxon>Eukaryota</taxon>
        <taxon>Metazoa</taxon>
        <taxon>Chordata</taxon>
        <taxon>Craniata</taxon>
        <taxon>Vertebrata</taxon>
        <taxon>Euteleostomi</taxon>
        <taxon>Amphibia</taxon>
        <taxon>Batrachia</taxon>
        <taxon>Anura</taxon>
        <taxon>Pipoidea</taxon>
        <taxon>Pipidae</taxon>
        <taxon>Pipinae</taxon>
        <taxon>Hymenochirus</taxon>
    </lineage>
</organism>
<name>A0A8T2IYU7_9PIPI</name>
<proteinExistence type="predicted"/>
<keyword evidence="2" id="KW-1185">Reference proteome</keyword>
<gene>
    <name evidence="1" type="ORF">GDO86_007407</name>
</gene>
<dbReference type="AlphaFoldDB" id="A0A8T2IYU7"/>
<reference evidence="1" key="1">
    <citation type="thesis" date="2020" institute="ProQuest LLC" country="789 East Eisenhower Parkway, Ann Arbor, MI, USA">
        <title>Comparative Genomics and Chromosome Evolution.</title>
        <authorList>
            <person name="Mudd A.B."/>
        </authorList>
    </citation>
    <scope>NUCLEOTIDE SEQUENCE</scope>
    <source>
        <strain evidence="1">Female2</strain>
        <tissue evidence="1">Blood</tissue>
    </source>
</reference>
<protein>
    <submittedName>
        <fullName evidence="1">Uncharacterized protein</fullName>
    </submittedName>
</protein>
<evidence type="ECO:0000313" key="1">
    <source>
        <dbReference type="EMBL" id="KAG8436284.1"/>
    </source>
</evidence>
<evidence type="ECO:0000313" key="2">
    <source>
        <dbReference type="Proteomes" id="UP000812440"/>
    </source>
</evidence>
<dbReference type="Proteomes" id="UP000812440">
    <property type="component" value="Chromosome 4"/>
</dbReference>
<comment type="caution">
    <text evidence="1">The sequence shown here is derived from an EMBL/GenBank/DDBJ whole genome shotgun (WGS) entry which is preliminary data.</text>
</comment>
<dbReference type="EMBL" id="JAACNH010000007">
    <property type="protein sequence ID" value="KAG8436284.1"/>
    <property type="molecule type" value="Genomic_DNA"/>
</dbReference>
<sequence length="108" mass="12601">MFFSFSNLALSCQKVQRIFLYNVMQNNKHLFVCRSWINATLSVTLCYVSLKNNKLILWPIAVLKSMLCEVCINRLTKGISFLYYSFPVFLKPVCQVYGDECAVRTHFK</sequence>
<accession>A0A8T2IYU7</accession>